<dbReference type="InterPro" id="IPR041025">
    <property type="entry name" value="HNH_repeat"/>
</dbReference>
<evidence type="ECO:0000313" key="1">
    <source>
        <dbReference type="EMBL" id="SFH99551.1"/>
    </source>
</evidence>
<name>A0A1I3ELG3_9PLAN</name>
<protein>
    <submittedName>
        <fullName evidence="1">Uncharacterized protein</fullName>
    </submittedName>
</protein>
<dbReference type="AlphaFoldDB" id="A0A1I3ELG3"/>
<organism evidence="1 2">
    <name type="scientific">Planctomicrobium piriforme</name>
    <dbReference type="NCBI Taxonomy" id="1576369"/>
    <lineage>
        <taxon>Bacteria</taxon>
        <taxon>Pseudomonadati</taxon>
        <taxon>Planctomycetota</taxon>
        <taxon>Planctomycetia</taxon>
        <taxon>Planctomycetales</taxon>
        <taxon>Planctomycetaceae</taxon>
        <taxon>Planctomicrobium</taxon>
    </lineage>
</organism>
<keyword evidence="2" id="KW-1185">Reference proteome</keyword>
<dbReference type="Pfam" id="PF18780">
    <property type="entry name" value="HNH_repeat"/>
    <property type="match status" value="1"/>
</dbReference>
<dbReference type="RefSeq" id="WP_139228317.1">
    <property type="nucleotide sequence ID" value="NZ_FOQD01000004.1"/>
</dbReference>
<reference evidence="2" key="1">
    <citation type="submission" date="2016-10" db="EMBL/GenBank/DDBJ databases">
        <authorList>
            <person name="Varghese N."/>
            <person name="Submissions S."/>
        </authorList>
    </citation>
    <scope>NUCLEOTIDE SEQUENCE [LARGE SCALE GENOMIC DNA]</scope>
    <source>
        <strain evidence="2">DSM 26348</strain>
    </source>
</reference>
<accession>A0A1I3ELG3</accession>
<dbReference type="Proteomes" id="UP000199518">
    <property type="component" value="Unassembled WGS sequence"/>
</dbReference>
<sequence length="192" mass="21931">MTSKSQLTHRLVEYVEVFGYDISLEFFQQLTGCTQAEIAQHWGSWDELRQSAELASQSGTASRPSPHLTREEILELLRQAVAAHGSNISLQQFRSTTGLSERIIVSRFGRWSELRTAAGLKPYAKVTARYSDRTLLADLHRIAKKLGRLPKRVEYESQGGKFSGFTFHKRFGPWPSVLTAYKKRYQRPTPTR</sequence>
<evidence type="ECO:0000313" key="2">
    <source>
        <dbReference type="Proteomes" id="UP000199518"/>
    </source>
</evidence>
<dbReference type="EMBL" id="FOQD01000004">
    <property type="protein sequence ID" value="SFH99551.1"/>
    <property type="molecule type" value="Genomic_DNA"/>
</dbReference>
<proteinExistence type="predicted"/>
<dbReference type="OrthoDB" id="211997at2"/>
<gene>
    <name evidence="1" type="ORF">SAMN05421753_104267</name>
</gene>